<dbReference type="InterPro" id="IPR015797">
    <property type="entry name" value="NUDIX_hydrolase-like_dom_sf"/>
</dbReference>
<dbReference type="AlphaFoldDB" id="A0A5Q2RIZ7"/>
<evidence type="ECO:0000313" key="3">
    <source>
        <dbReference type="EMBL" id="QGG95494.1"/>
    </source>
</evidence>
<dbReference type="GO" id="GO:0016787">
    <property type="term" value="F:hydrolase activity"/>
    <property type="evidence" value="ECO:0007669"/>
    <property type="project" value="UniProtKB-KW"/>
</dbReference>
<feature type="domain" description="Nudix hydrolase" evidence="2">
    <location>
        <begin position="6"/>
        <end position="155"/>
    </location>
</feature>
<dbReference type="InterPro" id="IPR000086">
    <property type="entry name" value="NUDIX_hydrolase_dom"/>
</dbReference>
<dbReference type="Pfam" id="PF00293">
    <property type="entry name" value="NUDIX"/>
    <property type="match status" value="1"/>
</dbReference>
<dbReference type="KEGG" id="atq:GH723_10520"/>
<dbReference type="InterPro" id="IPR020084">
    <property type="entry name" value="NUDIX_hydrolase_CS"/>
</dbReference>
<evidence type="ECO:0000259" key="2">
    <source>
        <dbReference type="PROSITE" id="PS51462"/>
    </source>
</evidence>
<accession>A0A5Q2RIZ7</accession>
<organism evidence="3 4">
    <name type="scientific">Actinomarinicola tropica</name>
    <dbReference type="NCBI Taxonomy" id="2789776"/>
    <lineage>
        <taxon>Bacteria</taxon>
        <taxon>Bacillati</taxon>
        <taxon>Actinomycetota</taxon>
        <taxon>Acidimicrobiia</taxon>
        <taxon>Acidimicrobiales</taxon>
        <taxon>Iamiaceae</taxon>
        <taxon>Actinomarinicola</taxon>
    </lineage>
</organism>
<evidence type="ECO:0000313" key="4">
    <source>
        <dbReference type="Proteomes" id="UP000334019"/>
    </source>
</evidence>
<dbReference type="RefSeq" id="WP_153759601.1">
    <property type="nucleotide sequence ID" value="NZ_CP045851.1"/>
</dbReference>
<name>A0A5Q2RIZ7_9ACTN</name>
<keyword evidence="4" id="KW-1185">Reference proteome</keyword>
<dbReference type="EMBL" id="CP045851">
    <property type="protein sequence ID" value="QGG95494.1"/>
    <property type="molecule type" value="Genomic_DNA"/>
</dbReference>
<dbReference type="Proteomes" id="UP000334019">
    <property type="component" value="Chromosome"/>
</dbReference>
<sequence length="155" mass="17368">MDLPRDCYQRATAFVTDPAGRLLVFDHVGEPEAGTQVPAGGIHLGEAPVDAVRRELAEESGIADAEVVRKLGEAWRYADHGRVPVGLEEQVQHVFHLRLDRPTAVDAWEWDECGDGDVPLHRFALRWVDLDVAAAELWPIQAMWIEPLRCSIARR</sequence>
<reference evidence="3 4" key="1">
    <citation type="submission" date="2019-11" db="EMBL/GenBank/DDBJ databases">
        <authorList>
            <person name="He Y."/>
        </authorList>
    </citation>
    <scope>NUCLEOTIDE SEQUENCE [LARGE SCALE GENOMIC DNA]</scope>
    <source>
        <strain evidence="3 4">SCSIO 58843</strain>
    </source>
</reference>
<evidence type="ECO:0000256" key="1">
    <source>
        <dbReference type="ARBA" id="ARBA00022801"/>
    </source>
</evidence>
<dbReference type="PROSITE" id="PS00893">
    <property type="entry name" value="NUDIX_BOX"/>
    <property type="match status" value="1"/>
</dbReference>
<protein>
    <submittedName>
        <fullName evidence="3">NUDIX domain-containing protein</fullName>
    </submittedName>
</protein>
<proteinExistence type="predicted"/>
<dbReference type="SUPFAM" id="SSF55811">
    <property type="entry name" value="Nudix"/>
    <property type="match status" value="1"/>
</dbReference>
<keyword evidence="1" id="KW-0378">Hydrolase</keyword>
<dbReference type="Gene3D" id="3.90.79.10">
    <property type="entry name" value="Nucleoside Triphosphate Pyrophosphohydrolase"/>
    <property type="match status" value="1"/>
</dbReference>
<dbReference type="PROSITE" id="PS51462">
    <property type="entry name" value="NUDIX"/>
    <property type="match status" value="1"/>
</dbReference>
<gene>
    <name evidence="3" type="ORF">GH723_10520</name>
</gene>